<gene>
    <name evidence="11" type="ORF">NG653_05240</name>
</gene>
<proteinExistence type="predicted"/>
<keyword evidence="6" id="KW-0560">Oxidoreductase</keyword>
<dbReference type="Gene3D" id="2.40.30.10">
    <property type="entry name" value="Translation factors"/>
    <property type="match status" value="1"/>
</dbReference>
<keyword evidence="4" id="KW-0479">Metal-binding</keyword>
<dbReference type="InterPro" id="IPR001041">
    <property type="entry name" value="2Fe-2S_ferredoxin-type"/>
</dbReference>
<keyword evidence="7" id="KW-0408">Iron</keyword>
<dbReference type="InterPro" id="IPR039261">
    <property type="entry name" value="FNR_nucleotide-bd"/>
</dbReference>
<keyword evidence="2" id="KW-0285">Flavoprotein</keyword>
<protein>
    <submittedName>
        <fullName evidence="11">Ferredoxin--NADP reductase</fullName>
    </submittedName>
</protein>
<dbReference type="Proteomes" id="UP001206312">
    <property type="component" value="Unassembled WGS sequence"/>
</dbReference>
<evidence type="ECO:0000256" key="5">
    <source>
        <dbReference type="ARBA" id="ARBA00022827"/>
    </source>
</evidence>
<evidence type="ECO:0000256" key="8">
    <source>
        <dbReference type="ARBA" id="ARBA00023014"/>
    </source>
</evidence>
<dbReference type="InterPro" id="IPR036010">
    <property type="entry name" value="2Fe-2S_ferredoxin-like_sf"/>
</dbReference>
<keyword evidence="3" id="KW-0001">2Fe-2S</keyword>
<dbReference type="PANTHER" id="PTHR47354">
    <property type="entry name" value="NADH OXIDOREDUCTASE HCR"/>
    <property type="match status" value="1"/>
</dbReference>
<evidence type="ECO:0000256" key="2">
    <source>
        <dbReference type="ARBA" id="ARBA00022630"/>
    </source>
</evidence>
<keyword evidence="5" id="KW-0274">FAD</keyword>
<dbReference type="PANTHER" id="PTHR47354:SF8">
    <property type="entry name" value="1,2-PHENYLACETYL-COA EPOXIDASE, SUBUNIT E"/>
    <property type="match status" value="1"/>
</dbReference>
<dbReference type="RefSeq" id="WP_252740629.1">
    <property type="nucleotide sequence ID" value="NZ_JAMXIB010000003.1"/>
</dbReference>
<evidence type="ECO:0000259" key="10">
    <source>
        <dbReference type="PROSITE" id="PS51384"/>
    </source>
</evidence>
<keyword evidence="12" id="KW-1185">Reference proteome</keyword>
<dbReference type="InterPro" id="IPR008333">
    <property type="entry name" value="Cbr1-like_FAD-bd_dom"/>
</dbReference>
<evidence type="ECO:0000256" key="7">
    <source>
        <dbReference type="ARBA" id="ARBA00023004"/>
    </source>
</evidence>
<dbReference type="InterPro" id="IPR017927">
    <property type="entry name" value="FAD-bd_FR_type"/>
</dbReference>
<dbReference type="InterPro" id="IPR017938">
    <property type="entry name" value="Riboflavin_synthase-like_b-brl"/>
</dbReference>
<dbReference type="EMBL" id="JAMXIB010000003">
    <property type="protein sequence ID" value="MCO5724248.1"/>
    <property type="molecule type" value="Genomic_DNA"/>
</dbReference>
<dbReference type="PROSITE" id="PS51085">
    <property type="entry name" value="2FE2S_FER_2"/>
    <property type="match status" value="1"/>
</dbReference>
<dbReference type="SUPFAM" id="SSF52343">
    <property type="entry name" value="Ferredoxin reductase-like, C-terminal NADP-linked domain"/>
    <property type="match status" value="1"/>
</dbReference>
<dbReference type="SUPFAM" id="SSF54292">
    <property type="entry name" value="2Fe-2S ferredoxin-like"/>
    <property type="match status" value="1"/>
</dbReference>
<dbReference type="PROSITE" id="PS51384">
    <property type="entry name" value="FAD_FR"/>
    <property type="match status" value="1"/>
</dbReference>
<dbReference type="InterPro" id="IPR001433">
    <property type="entry name" value="OxRdtase_FAD/NAD-bd"/>
</dbReference>
<accession>A0ABT1AW11</accession>
<dbReference type="Gene3D" id="3.40.50.80">
    <property type="entry name" value="Nucleotide-binding domain of ferredoxin-NADP reductase (FNR) module"/>
    <property type="match status" value="1"/>
</dbReference>
<dbReference type="PROSITE" id="PS00197">
    <property type="entry name" value="2FE2S_FER_1"/>
    <property type="match status" value="1"/>
</dbReference>
<evidence type="ECO:0000256" key="1">
    <source>
        <dbReference type="ARBA" id="ARBA00001974"/>
    </source>
</evidence>
<evidence type="ECO:0000256" key="4">
    <source>
        <dbReference type="ARBA" id="ARBA00022723"/>
    </source>
</evidence>
<dbReference type="Pfam" id="PF00175">
    <property type="entry name" value="NAD_binding_1"/>
    <property type="match status" value="1"/>
</dbReference>
<dbReference type="Pfam" id="PF00111">
    <property type="entry name" value="Fer2"/>
    <property type="match status" value="1"/>
</dbReference>
<organism evidence="11 12">
    <name type="scientific">Robiginitalea marina</name>
    <dbReference type="NCBI Taxonomy" id="2954105"/>
    <lineage>
        <taxon>Bacteria</taxon>
        <taxon>Pseudomonadati</taxon>
        <taxon>Bacteroidota</taxon>
        <taxon>Flavobacteriia</taxon>
        <taxon>Flavobacteriales</taxon>
        <taxon>Flavobacteriaceae</taxon>
        <taxon>Robiginitalea</taxon>
    </lineage>
</organism>
<name>A0ABT1AW11_9FLAO</name>
<dbReference type="InterPro" id="IPR001709">
    <property type="entry name" value="Flavoprot_Pyr_Nucl_cyt_Rdtase"/>
</dbReference>
<evidence type="ECO:0000259" key="9">
    <source>
        <dbReference type="PROSITE" id="PS51085"/>
    </source>
</evidence>
<reference evidence="11 12" key="1">
    <citation type="submission" date="2022-06" db="EMBL/GenBank/DDBJ databases">
        <authorList>
            <person name="Xuan X."/>
        </authorList>
    </citation>
    <scope>NUCLEOTIDE SEQUENCE [LARGE SCALE GENOMIC DNA]</scope>
    <source>
        <strain evidence="11 12">2V75</strain>
    </source>
</reference>
<keyword evidence="8" id="KW-0411">Iron-sulfur</keyword>
<evidence type="ECO:0000256" key="6">
    <source>
        <dbReference type="ARBA" id="ARBA00023002"/>
    </source>
</evidence>
<feature type="domain" description="FAD-binding FR-type" evidence="10">
    <location>
        <begin position="2"/>
        <end position="106"/>
    </location>
</feature>
<dbReference type="Pfam" id="PF00970">
    <property type="entry name" value="FAD_binding_6"/>
    <property type="match status" value="1"/>
</dbReference>
<evidence type="ECO:0000313" key="12">
    <source>
        <dbReference type="Proteomes" id="UP001206312"/>
    </source>
</evidence>
<dbReference type="InterPro" id="IPR012675">
    <property type="entry name" value="Beta-grasp_dom_sf"/>
</dbReference>
<dbReference type="Gene3D" id="3.10.20.30">
    <property type="match status" value="1"/>
</dbReference>
<dbReference type="InterPro" id="IPR006058">
    <property type="entry name" value="2Fe2S_fd_BS"/>
</dbReference>
<evidence type="ECO:0000313" key="11">
    <source>
        <dbReference type="EMBL" id="MCO5724248.1"/>
    </source>
</evidence>
<evidence type="ECO:0000256" key="3">
    <source>
        <dbReference type="ARBA" id="ARBA00022714"/>
    </source>
</evidence>
<dbReference type="SUPFAM" id="SSF63380">
    <property type="entry name" value="Riboflavin synthase domain-like"/>
    <property type="match status" value="1"/>
</dbReference>
<dbReference type="PRINTS" id="PR00410">
    <property type="entry name" value="PHEHYDRXLASE"/>
</dbReference>
<comment type="caution">
    <text evidence="11">The sequence shown here is derived from an EMBL/GenBank/DDBJ whole genome shotgun (WGS) entry which is preliminary data.</text>
</comment>
<dbReference type="InterPro" id="IPR050415">
    <property type="entry name" value="MRET"/>
</dbReference>
<comment type="cofactor">
    <cofactor evidence="1">
        <name>FAD</name>
        <dbReference type="ChEBI" id="CHEBI:57692"/>
    </cofactor>
</comment>
<dbReference type="PRINTS" id="PR00371">
    <property type="entry name" value="FPNCR"/>
</dbReference>
<dbReference type="CDD" id="cd00207">
    <property type="entry name" value="fer2"/>
    <property type="match status" value="1"/>
</dbReference>
<sequence>MSQFHSLQVSAVNKLTPCSVAISFRIPESLQEAFSFKAGQYVTVRMHKDGKEVRRAYSIASMPGQKELTIGVKKVEGGSFSVYANEVLKAGDSLEVMAPEGRFVFEPRERAQDLVAFVAGSGITPLMSIIRTALKEHPDTRIVLVYGNQSKEETMFYAALQELKAKYTDRLTIHYLFSRSQEEEGSFGRIDRSIVNFITRNKHKDLDPDRFYLCGPLAMIETVAETLKENGVAEDRISHELFTEPQGGDPVTVGLEGVTHLEVTLDDMVHQLDMDQKSLILNAVLKAKIDAPYSCQGGVCSTCIARVTEGSAEMVKNQILTESEIAEGLILTCQAHPTSPMLKIDYDDV</sequence>
<feature type="domain" description="2Fe-2S ferredoxin-type" evidence="9">
    <location>
        <begin position="259"/>
        <end position="349"/>
    </location>
</feature>
<dbReference type="CDD" id="cd06214">
    <property type="entry name" value="PA_degradation_oxidoreductase_like"/>
    <property type="match status" value="1"/>
</dbReference>